<name>A0A917FH34_9HYPH</name>
<dbReference type="Proteomes" id="UP000606044">
    <property type="component" value="Unassembled WGS sequence"/>
</dbReference>
<dbReference type="InterPro" id="IPR041920">
    <property type="entry name" value="ROS/MUCR_sf"/>
</dbReference>
<accession>A0A917FH34</accession>
<gene>
    <name evidence="3" type="ORF">GCM10007301_48160</name>
</gene>
<comment type="similarity">
    <text evidence="1">Belongs to the ros/MucR family.</text>
</comment>
<dbReference type="GO" id="GO:0006355">
    <property type="term" value="P:regulation of DNA-templated transcription"/>
    <property type="evidence" value="ECO:0007669"/>
    <property type="project" value="InterPro"/>
</dbReference>
<keyword evidence="4" id="KW-1185">Reference proteome</keyword>
<comment type="caution">
    <text evidence="3">The sequence shown here is derived from an EMBL/GenBank/DDBJ whole genome shotgun (WGS) entry which is preliminary data.</text>
</comment>
<sequence>MSEIDLEKELLLELTTEIVASYVSNNSVAAADLSQLIGAVHGSLSGLSGDAPALAAPVELKPAVPIRKSITPDAIICLEDGKPFKSLKRHLNTAYGLSPDEYRTKWGLPYDYPMVAPNYAAARSEMAKSLGLGRKAAPEPEPVKKVGRPRKSTKV</sequence>
<evidence type="ECO:0000313" key="4">
    <source>
        <dbReference type="Proteomes" id="UP000606044"/>
    </source>
</evidence>
<dbReference type="GO" id="GO:0003677">
    <property type="term" value="F:DNA binding"/>
    <property type="evidence" value="ECO:0007669"/>
    <property type="project" value="InterPro"/>
</dbReference>
<protein>
    <submittedName>
        <fullName evidence="3">MucR family transcriptional regulator</fullName>
    </submittedName>
</protein>
<dbReference type="GO" id="GO:0008270">
    <property type="term" value="F:zinc ion binding"/>
    <property type="evidence" value="ECO:0007669"/>
    <property type="project" value="InterPro"/>
</dbReference>
<evidence type="ECO:0000256" key="1">
    <source>
        <dbReference type="ARBA" id="ARBA00007031"/>
    </source>
</evidence>
<dbReference type="RefSeq" id="WP_188583431.1">
    <property type="nucleotide sequence ID" value="NZ_BMCT01000009.1"/>
</dbReference>
<feature type="compositionally biased region" description="Basic residues" evidence="2">
    <location>
        <begin position="145"/>
        <end position="155"/>
    </location>
</feature>
<dbReference type="AlphaFoldDB" id="A0A917FH34"/>
<evidence type="ECO:0000313" key="3">
    <source>
        <dbReference type="EMBL" id="GGF82440.1"/>
    </source>
</evidence>
<reference evidence="3" key="1">
    <citation type="journal article" date="2014" name="Int. J. Syst. Evol. Microbiol.">
        <title>Complete genome sequence of Corynebacterium casei LMG S-19264T (=DSM 44701T), isolated from a smear-ripened cheese.</title>
        <authorList>
            <consortium name="US DOE Joint Genome Institute (JGI-PGF)"/>
            <person name="Walter F."/>
            <person name="Albersmeier A."/>
            <person name="Kalinowski J."/>
            <person name="Ruckert C."/>
        </authorList>
    </citation>
    <scope>NUCLEOTIDE SEQUENCE</scope>
    <source>
        <strain evidence="3">CCM 7897</strain>
    </source>
</reference>
<reference evidence="3" key="2">
    <citation type="submission" date="2020-09" db="EMBL/GenBank/DDBJ databases">
        <authorList>
            <person name="Sun Q."/>
            <person name="Sedlacek I."/>
        </authorList>
    </citation>
    <scope>NUCLEOTIDE SEQUENCE</scope>
    <source>
        <strain evidence="3">CCM 7897</strain>
    </source>
</reference>
<dbReference type="Gene3D" id="1.10.10.1550">
    <property type="entry name" value="ROS/MUCR transcriptional regulator protein"/>
    <property type="match status" value="1"/>
</dbReference>
<feature type="region of interest" description="Disordered" evidence="2">
    <location>
        <begin position="130"/>
        <end position="155"/>
    </location>
</feature>
<dbReference type="Pfam" id="PF05443">
    <property type="entry name" value="ROS_MUCR"/>
    <property type="match status" value="1"/>
</dbReference>
<dbReference type="EMBL" id="BMCT01000009">
    <property type="protein sequence ID" value="GGF82440.1"/>
    <property type="molecule type" value="Genomic_DNA"/>
</dbReference>
<dbReference type="InterPro" id="IPR008807">
    <property type="entry name" value="ROS_MUCR"/>
</dbReference>
<proteinExistence type="inferred from homology"/>
<evidence type="ECO:0000256" key="2">
    <source>
        <dbReference type="SAM" id="MobiDB-lite"/>
    </source>
</evidence>
<organism evidence="3 4">
    <name type="scientific">Azorhizobium oxalatiphilum</name>
    <dbReference type="NCBI Taxonomy" id="980631"/>
    <lineage>
        <taxon>Bacteria</taxon>
        <taxon>Pseudomonadati</taxon>
        <taxon>Pseudomonadota</taxon>
        <taxon>Alphaproteobacteria</taxon>
        <taxon>Hyphomicrobiales</taxon>
        <taxon>Xanthobacteraceae</taxon>
        <taxon>Azorhizobium</taxon>
    </lineage>
</organism>